<dbReference type="AlphaFoldDB" id="A0A8K0H6N5"/>
<keyword evidence="4 7" id="KW-1133">Transmembrane helix</keyword>
<feature type="transmembrane region" description="Helical" evidence="7">
    <location>
        <begin position="119"/>
        <end position="140"/>
    </location>
</feature>
<comment type="subcellular location">
    <subcellularLocation>
        <location evidence="1">Membrane</location>
        <topology evidence="1">Multi-pass membrane protein</topology>
    </subcellularLocation>
</comment>
<dbReference type="OrthoDB" id="434519at2759"/>
<keyword evidence="9" id="KW-1185">Reference proteome</keyword>
<dbReference type="GO" id="GO:0016567">
    <property type="term" value="P:protein ubiquitination"/>
    <property type="evidence" value="ECO:0007669"/>
    <property type="project" value="TreeGrafter"/>
</dbReference>
<protein>
    <recommendedName>
        <fullName evidence="10">Sulfite exporter TauE/SafE family protein 3-like</fullName>
    </recommendedName>
</protein>
<feature type="transmembrane region" description="Helical" evidence="7">
    <location>
        <begin position="375"/>
        <end position="395"/>
    </location>
</feature>
<dbReference type="Proteomes" id="UP000796880">
    <property type="component" value="Unassembled WGS sequence"/>
</dbReference>
<dbReference type="PANTHER" id="PTHR14255:SF1">
    <property type="entry name" value="SULFITE EXPORTER TAUE_SAFE FAMILY PROTEIN 3"/>
    <property type="match status" value="1"/>
</dbReference>
<evidence type="ECO:0000256" key="6">
    <source>
        <dbReference type="SAM" id="MobiDB-lite"/>
    </source>
</evidence>
<evidence type="ECO:0000256" key="7">
    <source>
        <dbReference type="SAM" id="Phobius"/>
    </source>
</evidence>
<dbReference type="EMBL" id="VOIH02000005">
    <property type="protein sequence ID" value="KAF3446445.1"/>
    <property type="molecule type" value="Genomic_DNA"/>
</dbReference>
<feature type="region of interest" description="Disordered" evidence="6">
    <location>
        <begin position="217"/>
        <end position="248"/>
    </location>
</feature>
<comment type="caution">
    <text evidence="8">The sequence shown here is derived from an EMBL/GenBank/DDBJ whole genome shotgun (WGS) entry which is preliminary data.</text>
</comment>
<comment type="similarity">
    <text evidence="2">Belongs to the 4-toluene sulfonate uptake permease (TSUP) (TC 2.A.102) family.</text>
</comment>
<evidence type="ECO:0000256" key="4">
    <source>
        <dbReference type="ARBA" id="ARBA00022989"/>
    </source>
</evidence>
<reference evidence="8" key="1">
    <citation type="submission" date="2020-03" db="EMBL/GenBank/DDBJ databases">
        <title>A high-quality chromosome-level genome assembly of a woody plant with both climbing and erect habits, Rhamnella rubrinervis.</title>
        <authorList>
            <person name="Lu Z."/>
            <person name="Yang Y."/>
            <person name="Zhu X."/>
            <person name="Sun Y."/>
        </authorList>
    </citation>
    <scope>NUCLEOTIDE SEQUENCE</scope>
    <source>
        <strain evidence="8">BYM</strain>
        <tissue evidence="8">Leaf</tissue>
    </source>
</reference>
<feature type="transmembrane region" description="Helical" evidence="7">
    <location>
        <begin position="288"/>
        <end position="313"/>
    </location>
</feature>
<feature type="transmembrane region" description="Helical" evidence="7">
    <location>
        <begin position="402"/>
        <end position="421"/>
    </location>
</feature>
<feature type="transmembrane region" description="Helical" evidence="7">
    <location>
        <begin position="12"/>
        <end position="30"/>
    </location>
</feature>
<feature type="transmembrane region" description="Helical" evidence="7">
    <location>
        <begin position="334"/>
        <end position="363"/>
    </location>
</feature>
<dbReference type="GO" id="GO:0016020">
    <property type="term" value="C:membrane"/>
    <property type="evidence" value="ECO:0007669"/>
    <property type="project" value="UniProtKB-SubCell"/>
</dbReference>
<evidence type="ECO:0000256" key="5">
    <source>
        <dbReference type="ARBA" id="ARBA00023136"/>
    </source>
</evidence>
<accession>A0A8K0H6N5</accession>
<dbReference type="GO" id="GO:0031464">
    <property type="term" value="C:Cul4A-RING E3 ubiquitin ligase complex"/>
    <property type="evidence" value="ECO:0007669"/>
    <property type="project" value="TreeGrafter"/>
</dbReference>
<feature type="transmembrane region" description="Helical" evidence="7">
    <location>
        <begin position="433"/>
        <end position="459"/>
    </location>
</feature>
<evidence type="ECO:0008006" key="10">
    <source>
        <dbReference type="Google" id="ProtNLM"/>
    </source>
</evidence>
<proteinExistence type="inferred from homology"/>
<gene>
    <name evidence="8" type="ORF">FNV43_RR11624</name>
</gene>
<feature type="transmembrane region" description="Helical" evidence="7">
    <location>
        <begin position="258"/>
        <end position="276"/>
    </location>
</feature>
<dbReference type="PANTHER" id="PTHR14255">
    <property type="entry name" value="CEREBLON"/>
    <property type="match status" value="1"/>
</dbReference>
<dbReference type="InterPro" id="IPR002781">
    <property type="entry name" value="TM_pro_TauE-like"/>
</dbReference>
<organism evidence="8 9">
    <name type="scientific">Rhamnella rubrinervis</name>
    <dbReference type="NCBI Taxonomy" id="2594499"/>
    <lineage>
        <taxon>Eukaryota</taxon>
        <taxon>Viridiplantae</taxon>
        <taxon>Streptophyta</taxon>
        <taxon>Embryophyta</taxon>
        <taxon>Tracheophyta</taxon>
        <taxon>Spermatophyta</taxon>
        <taxon>Magnoliopsida</taxon>
        <taxon>eudicotyledons</taxon>
        <taxon>Gunneridae</taxon>
        <taxon>Pentapetalae</taxon>
        <taxon>rosids</taxon>
        <taxon>fabids</taxon>
        <taxon>Rosales</taxon>
        <taxon>Rhamnaceae</taxon>
        <taxon>rhamnoid group</taxon>
        <taxon>Rhamneae</taxon>
        <taxon>Rhamnella</taxon>
    </lineage>
</organism>
<evidence type="ECO:0000256" key="1">
    <source>
        <dbReference type="ARBA" id="ARBA00004141"/>
    </source>
</evidence>
<feature type="transmembrane region" description="Helical" evidence="7">
    <location>
        <begin position="80"/>
        <end position="113"/>
    </location>
</feature>
<feature type="transmembrane region" description="Helical" evidence="7">
    <location>
        <begin position="152"/>
        <end position="175"/>
    </location>
</feature>
<evidence type="ECO:0000313" key="9">
    <source>
        <dbReference type="Proteomes" id="UP000796880"/>
    </source>
</evidence>
<keyword evidence="3 7" id="KW-0812">Transmembrane</keyword>
<keyword evidence="5 7" id="KW-0472">Membrane</keyword>
<sequence>MAVSGAKKLNVRSMLVMVLNFVLAFVFVSAERSLRLEASRFNATGGSETNYFLKAVNFLWQPDKTGYQHVWPEMKFGWKIVVGSIIGFFGAAFGSVGGVGGGGIFVPMLSLIIGFDAKSATAISKCMIMGAAVSTVYYNLKLRHPTIAMPIIDYDLALLIQPMLMLGISIGVAFNVIFADWMVTVLLIILFIGTSTKAFLKGAETWKKETIMKKETAKRLESNGDGSGNAEYKPLPGGPSGNSQEGNKEPEVTVFENVYWKEFGLLVFVWVAFLILQIAKNQTTSCSIWYWVLNLMQIPISVGVSLYEAIGLYKGKRVIASKGESGSNLRVGQLILYCSGGILAGMVGGLLGLGGGFIMGPLFLELGVPPQVSSATATFAMTFSSSMSVVEYYLLKRFPVPYALYFTAVATVAAFIGQHIVRRLIILFGRASLIIFILAFTIFVSAISLGGVGISNMIVKIERHEYMGFENLCKYEE</sequence>
<evidence type="ECO:0000256" key="3">
    <source>
        <dbReference type="ARBA" id="ARBA00022692"/>
    </source>
</evidence>
<dbReference type="Pfam" id="PF01925">
    <property type="entry name" value="TauE"/>
    <property type="match status" value="2"/>
</dbReference>
<feature type="transmembrane region" description="Helical" evidence="7">
    <location>
        <begin position="181"/>
        <end position="200"/>
    </location>
</feature>
<name>A0A8K0H6N5_9ROSA</name>
<evidence type="ECO:0000313" key="8">
    <source>
        <dbReference type="EMBL" id="KAF3446445.1"/>
    </source>
</evidence>
<evidence type="ECO:0000256" key="2">
    <source>
        <dbReference type="ARBA" id="ARBA00009142"/>
    </source>
</evidence>